<dbReference type="EMBL" id="KC292028">
    <property type="protein sequence ID" value="AGM11836.1"/>
    <property type="molecule type" value="Genomic_DNA"/>
</dbReference>
<protein>
    <submittedName>
        <fullName evidence="1">Uncharacterized protein</fullName>
    </submittedName>
</protein>
<keyword evidence="2" id="KW-1185">Reference proteome</keyword>
<dbReference type="Proteomes" id="UP000204143">
    <property type="component" value="Segment"/>
</dbReference>
<reference evidence="1 2" key="1">
    <citation type="submission" date="2012-12" db="EMBL/GenBank/DDBJ databases">
        <authorList>
            <person name="Sencilo A."/>
            <person name="Jacobs-Sera D."/>
            <person name="Russell D.A."/>
            <person name="Ko C."/>
            <person name="Bowman C.A."/>
            <person name="Atanasova N."/>
            <person name="Osterlund E."/>
            <person name="Oksanen H.M."/>
            <person name="Bamford D.H."/>
            <person name="Hatfull G.F."/>
            <person name="Roine E."/>
            <person name="Hendrix R.W."/>
        </authorList>
    </citation>
    <scope>NUCLEOTIDE SEQUENCE [LARGE SCALE GENOMIC DNA]</scope>
</reference>
<evidence type="ECO:0000313" key="2">
    <source>
        <dbReference type="Proteomes" id="UP000204143"/>
    </source>
</evidence>
<accession>R4THP9</accession>
<dbReference type="OrthoDB" id="40951at10239"/>
<organism evidence="1 2">
    <name type="scientific">Haloarcula californiae tailed virus 2</name>
    <dbReference type="NCBI Taxonomy" id="1273747"/>
    <lineage>
        <taxon>Viruses</taxon>
        <taxon>Duplodnaviria</taxon>
        <taxon>Heunggongvirae</taxon>
        <taxon>Uroviricota</taxon>
        <taxon>Caudoviricetes</taxon>
        <taxon>Saparoviridae</taxon>
        <taxon>Samsavirus</taxon>
        <taxon>Samsavirus crystalli</taxon>
        <taxon>Samsavirus HCTV2</taxon>
    </lineage>
</organism>
<dbReference type="RefSeq" id="YP_008058429.1">
    <property type="nucleotide sequence ID" value="NC_021319.1"/>
</dbReference>
<dbReference type="KEGG" id="vg:16193660"/>
<sequence length="93" mass="9934">MGFKKSENWGVGALVACLERGGTVATEVYDPEKSKAAGPVYLQGGDHECSGCGTLIDADEFPGANWANILANQRLKYGHTMCRACHQEVQDCG</sequence>
<gene>
    <name evidence="1" type="primary">67</name>
    <name evidence="1" type="ORF">HCTV2_67</name>
</gene>
<dbReference type="GeneID" id="16193660"/>
<proteinExistence type="predicted"/>
<name>R4THP9_9CAUD</name>
<evidence type="ECO:0000313" key="1">
    <source>
        <dbReference type="EMBL" id="AGM11836.1"/>
    </source>
</evidence>